<dbReference type="AlphaFoldDB" id="A0A160KQM2"/>
<dbReference type="RefSeq" id="WP_068250357.1">
    <property type="nucleotide sequence ID" value="NZ_CP015515.1"/>
</dbReference>
<organism evidence="2 3">
    <name type="scientific">Rathayibacter tritici</name>
    <dbReference type="NCBI Taxonomy" id="33888"/>
    <lineage>
        <taxon>Bacteria</taxon>
        <taxon>Bacillati</taxon>
        <taxon>Actinomycetota</taxon>
        <taxon>Actinomycetes</taxon>
        <taxon>Micrococcales</taxon>
        <taxon>Microbacteriaceae</taxon>
        <taxon>Rathayibacter</taxon>
    </lineage>
</organism>
<feature type="region of interest" description="Disordered" evidence="1">
    <location>
        <begin position="290"/>
        <end position="319"/>
    </location>
</feature>
<evidence type="ECO:0000313" key="3">
    <source>
        <dbReference type="Proteomes" id="UP000077071"/>
    </source>
</evidence>
<evidence type="ECO:0000256" key="1">
    <source>
        <dbReference type="SAM" id="MobiDB-lite"/>
    </source>
</evidence>
<reference evidence="2 3" key="1">
    <citation type="submission" date="2016-05" db="EMBL/GenBank/DDBJ databases">
        <title>Complete genome sequence of Rathayibacter tritici NCPPB 1953.</title>
        <authorList>
            <person name="Park J."/>
            <person name="Lee H.-H."/>
            <person name="Lee S.-W."/>
            <person name="Seo Y.-S."/>
        </authorList>
    </citation>
    <scope>NUCLEOTIDE SEQUENCE [LARGE SCALE GENOMIC DNA]</scope>
    <source>
        <strain evidence="2 3">NCPPB 1953</strain>
    </source>
</reference>
<dbReference type="Gene3D" id="1.10.10.60">
    <property type="entry name" value="Homeodomain-like"/>
    <property type="match status" value="1"/>
</dbReference>
<accession>A0A160KQM2</accession>
<evidence type="ECO:0008006" key="4">
    <source>
        <dbReference type="Google" id="ProtNLM"/>
    </source>
</evidence>
<dbReference type="KEGG" id="rtn:A6122_0132"/>
<protein>
    <recommendedName>
        <fullName evidence="4">HTH araC/xylS-type domain-containing protein</fullName>
    </recommendedName>
</protein>
<dbReference type="PATRIC" id="fig|33888.3.peg.157"/>
<evidence type="ECO:0000313" key="2">
    <source>
        <dbReference type="EMBL" id="AND15298.1"/>
    </source>
</evidence>
<dbReference type="OrthoDB" id="5125631at2"/>
<proteinExistence type="predicted"/>
<keyword evidence="3" id="KW-1185">Reference proteome</keyword>
<gene>
    <name evidence="2" type="ORF">A6122_0132</name>
</gene>
<name>A0A160KQM2_9MICO</name>
<sequence>MKPFDDWLPAPLEPRDTHVGAAAAKWMRAIGWSPQGPTEALQLAGDAIRGREHTLARLRHNARAVTLLREGVGLAILAVDEGALRIRGGGIDETLRSGDLVLYATPACFVIESDRQYTAVEITLAQSRLHRFWLGLPERPTVLRASDPSATLAVTMIRAGAELRGEPDAPTWANLLSTFEALLAAVLMTIGPPLLPGTPPATAELIRRAVAVVVEGHADPAFDAEAVADELSVPLSELETAMCRTGRTVQWYLRAARVDSAREMLARRVRASFREQQELAGAAGFSSAREMRRAIAEQEQEADAAAEQPRRASTPGAPG</sequence>
<dbReference type="Proteomes" id="UP000077071">
    <property type="component" value="Chromosome"/>
</dbReference>
<dbReference type="EMBL" id="CP015515">
    <property type="protein sequence ID" value="AND15298.1"/>
    <property type="molecule type" value="Genomic_DNA"/>
</dbReference>